<reference evidence="1 2" key="1">
    <citation type="journal article" date="2019" name="Int. J. Syst. Evol. Microbiol.">
        <title>The Global Catalogue of Microorganisms (GCM) 10K type strain sequencing project: providing services to taxonomists for standard genome sequencing and annotation.</title>
        <authorList>
            <consortium name="The Broad Institute Genomics Platform"/>
            <consortium name="The Broad Institute Genome Sequencing Center for Infectious Disease"/>
            <person name="Wu L."/>
            <person name="Ma J."/>
        </authorList>
    </citation>
    <scope>NUCLEOTIDE SEQUENCE [LARGE SCALE GENOMIC DNA]</scope>
    <source>
        <strain evidence="1 2">JCM 14306</strain>
    </source>
</reference>
<evidence type="ECO:0000313" key="2">
    <source>
        <dbReference type="Proteomes" id="UP001501319"/>
    </source>
</evidence>
<evidence type="ECO:0008006" key="3">
    <source>
        <dbReference type="Google" id="ProtNLM"/>
    </source>
</evidence>
<comment type="caution">
    <text evidence="1">The sequence shown here is derived from an EMBL/GenBank/DDBJ whole genome shotgun (WGS) entry which is preliminary data.</text>
</comment>
<dbReference type="EMBL" id="BAAANE010000011">
    <property type="protein sequence ID" value="GAA1658118.1"/>
    <property type="molecule type" value="Genomic_DNA"/>
</dbReference>
<keyword evidence="2" id="KW-1185">Reference proteome</keyword>
<dbReference type="RefSeq" id="WP_344115847.1">
    <property type="nucleotide sequence ID" value="NZ_BAAANE010000011.1"/>
</dbReference>
<organism evidence="1 2">
    <name type="scientific">Kribbella alba</name>
    <dbReference type="NCBI Taxonomy" id="190197"/>
    <lineage>
        <taxon>Bacteria</taxon>
        <taxon>Bacillati</taxon>
        <taxon>Actinomycetota</taxon>
        <taxon>Actinomycetes</taxon>
        <taxon>Propionibacteriales</taxon>
        <taxon>Kribbellaceae</taxon>
        <taxon>Kribbella</taxon>
    </lineage>
</organism>
<gene>
    <name evidence="1" type="ORF">GCM10009744_59160</name>
</gene>
<proteinExistence type="predicted"/>
<protein>
    <recommendedName>
        <fullName evidence="3">VOC family protein</fullName>
    </recommendedName>
</protein>
<dbReference type="InterPro" id="IPR029068">
    <property type="entry name" value="Glyas_Bleomycin-R_OHBP_Dase"/>
</dbReference>
<name>A0ABN2FT36_9ACTN</name>
<dbReference type="SUPFAM" id="SSF54593">
    <property type="entry name" value="Glyoxalase/Bleomycin resistance protein/Dihydroxybiphenyl dioxygenase"/>
    <property type="match status" value="1"/>
</dbReference>
<sequence>MIWHVGLAVPDLEQGLTEMGQLFDLTWRPLVTRSMTIKDEHGQSYDVDCQVTFSLGGPFAVEVWQGIPGTPLAVPETGWLHHLGYWVEDHAAEKDRLGALGYPPMLASDPTLLISRGPGNLRVEPCDLQRDQPYLYDLYPPDSQYVGDPVLRSATATAKRSHS</sequence>
<dbReference type="Gene3D" id="3.10.180.10">
    <property type="entry name" value="2,3-Dihydroxybiphenyl 1,2-Dioxygenase, domain 1"/>
    <property type="match status" value="1"/>
</dbReference>
<dbReference type="Proteomes" id="UP001501319">
    <property type="component" value="Unassembled WGS sequence"/>
</dbReference>
<dbReference type="Pfam" id="PF13669">
    <property type="entry name" value="Glyoxalase_4"/>
    <property type="match status" value="1"/>
</dbReference>
<evidence type="ECO:0000313" key="1">
    <source>
        <dbReference type="EMBL" id="GAA1658118.1"/>
    </source>
</evidence>
<accession>A0ABN2FT36</accession>